<dbReference type="AlphaFoldDB" id="A0A843WYB8"/>
<evidence type="ECO:0000313" key="3">
    <source>
        <dbReference type="Proteomes" id="UP000652761"/>
    </source>
</evidence>
<evidence type="ECO:0000256" key="1">
    <source>
        <dbReference type="SAM" id="MobiDB-lite"/>
    </source>
</evidence>
<reference evidence="2" key="1">
    <citation type="submission" date="2017-07" db="EMBL/GenBank/DDBJ databases">
        <title>Taro Niue Genome Assembly and Annotation.</title>
        <authorList>
            <person name="Atibalentja N."/>
            <person name="Keating K."/>
            <person name="Fields C.J."/>
        </authorList>
    </citation>
    <scope>NUCLEOTIDE SEQUENCE</scope>
    <source>
        <strain evidence="2">Niue_2</strain>
        <tissue evidence="2">Leaf</tissue>
    </source>
</reference>
<sequence length="545" mass="62124">MRRVGRGGSPEVVAGPCNYSSPCSSAETNFRELDDVFLQTQTRIWLGEVLHVRFDEETCIADLLADGELLDTNRLMAGVRFGPLVVQDHARHGYLVVPTRFGSFPPVVEFSNFLGVAFVDILHPETKKEAEAEAEHEVEVKKTNEELSCHVHHVEHGNHYKNKEKKTNRYPQQTKEVENIVTRRARVSKLGKSVRIGDLRIHLQAKRTEAVPERVTMTVPVKNSFQALIGKREIFNTFKGKLPLKLIKFKQVWRPKKVQTPRQEEPVPQEAKPRETVDVKVSSYQRPPHGFKAKIQQGGLVLIPASTTRRQNFGGPPIFHLSGKGLPYRHSQPHMTGRGRHRLNSVVAEVEAFLVKYPTNSFTNQKSKPVDKKPTGKEVHVVDLKTFEKQRDGGKAVAGSSDNKTEPQRKVIPFQDKMRKPYSFPKEKTKTLFDWGIRYNKITLPTPKRPDQAAKKDDPRYCLYHQILGHPLEDCYVFKDIMESLIKKGELQIGDYKVDPPQPYELPARQAAINMISLYQQLPEEVSEASTEKTYESHILTPIKE</sequence>
<proteinExistence type="predicted"/>
<accession>A0A843WYB8</accession>
<evidence type="ECO:0000313" key="2">
    <source>
        <dbReference type="EMBL" id="MQM11528.1"/>
    </source>
</evidence>
<comment type="caution">
    <text evidence="2">The sequence shown here is derived from an EMBL/GenBank/DDBJ whole genome shotgun (WGS) entry which is preliminary data.</text>
</comment>
<gene>
    <name evidence="2" type="ORF">Taro_044437</name>
</gene>
<keyword evidence="3" id="KW-1185">Reference proteome</keyword>
<protein>
    <submittedName>
        <fullName evidence="2">Uncharacterized protein</fullName>
    </submittedName>
</protein>
<dbReference type="EMBL" id="NMUH01005008">
    <property type="protein sequence ID" value="MQM11528.1"/>
    <property type="molecule type" value="Genomic_DNA"/>
</dbReference>
<organism evidence="2 3">
    <name type="scientific">Colocasia esculenta</name>
    <name type="common">Wild taro</name>
    <name type="synonym">Arum esculentum</name>
    <dbReference type="NCBI Taxonomy" id="4460"/>
    <lineage>
        <taxon>Eukaryota</taxon>
        <taxon>Viridiplantae</taxon>
        <taxon>Streptophyta</taxon>
        <taxon>Embryophyta</taxon>
        <taxon>Tracheophyta</taxon>
        <taxon>Spermatophyta</taxon>
        <taxon>Magnoliopsida</taxon>
        <taxon>Liliopsida</taxon>
        <taxon>Araceae</taxon>
        <taxon>Aroideae</taxon>
        <taxon>Colocasieae</taxon>
        <taxon>Colocasia</taxon>
    </lineage>
</organism>
<name>A0A843WYB8_COLES</name>
<feature type="region of interest" description="Disordered" evidence="1">
    <location>
        <begin position="258"/>
        <end position="278"/>
    </location>
</feature>
<dbReference type="OrthoDB" id="21595at2759"/>
<dbReference type="Proteomes" id="UP000652761">
    <property type="component" value="Unassembled WGS sequence"/>
</dbReference>